<sequence>MEKQPHLVGPQAPDASDLSERELCPTHPPAQTETPHANQAPNLGEATVPNPYPPTDAPYNLSLPTALPYEPYGRGVLCK</sequence>
<feature type="compositionally biased region" description="Polar residues" evidence="1">
    <location>
        <begin position="29"/>
        <end position="41"/>
    </location>
</feature>
<feature type="non-terminal residue" evidence="2">
    <location>
        <position position="79"/>
    </location>
</feature>
<proteinExistence type="predicted"/>
<keyword evidence="3" id="KW-1185">Reference proteome</keyword>
<dbReference type="Proteomes" id="UP001177023">
    <property type="component" value="Unassembled WGS sequence"/>
</dbReference>
<comment type="caution">
    <text evidence="2">The sequence shown here is derived from an EMBL/GenBank/DDBJ whole genome shotgun (WGS) entry which is preliminary data.</text>
</comment>
<accession>A0AA36CVU6</accession>
<feature type="region of interest" description="Disordered" evidence="1">
    <location>
        <begin position="1"/>
        <end position="79"/>
    </location>
</feature>
<name>A0AA36CVU6_9BILA</name>
<evidence type="ECO:0000313" key="3">
    <source>
        <dbReference type="Proteomes" id="UP001177023"/>
    </source>
</evidence>
<evidence type="ECO:0000256" key="1">
    <source>
        <dbReference type="SAM" id="MobiDB-lite"/>
    </source>
</evidence>
<protein>
    <submittedName>
        <fullName evidence="2">Uncharacterized protein</fullName>
    </submittedName>
</protein>
<dbReference type="AlphaFoldDB" id="A0AA36CVU6"/>
<organism evidence="2 3">
    <name type="scientific">Mesorhabditis spiculigera</name>
    <dbReference type="NCBI Taxonomy" id="96644"/>
    <lineage>
        <taxon>Eukaryota</taxon>
        <taxon>Metazoa</taxon>
        <taxon>Ecdysozoa</taxon>
        <taxon>Nematoda</taxon>
        <taxon>Chromadorea</taxon>
        <taxon>Rhabditida</taxon>
        <taxon>Rhabditina</taxon>
        <taxon>Rhabditomorpha</taxon>
        <taxon>Rhabditoidea</taxon>
        <taxon>Rhabditidae</taxon>
        <taxon>Mesorhabditinae</taxon>
        <taxon>Mesorhabditis</taxon>
    </lineage>
</organism>
<evidence type="ECO:0000313" key="2">
    <source>
        <dbReference type="EMBL" id="CAJ0576290.1"/>
    </source>
</evidence>
<reference evidence="2" key="1">
    <citation type="submission" date="2023-06" db="EMBL/GenBank/DDBJ databases">
        <authorList>
            <person name="Delattre M."/>
        </authorList>
    </citation>
    <scope>NUCLEOTIDE SEQUENCE</scope>
    <source>
        <strain evidence="2">AF72</strain>
    </source>
</reference>
<dbReference type="EMBL" id="CATQJA010002643">
    <property type="protein sequence ID" value="CAJ0576290.1"/>
    <property type="molecule type" value="Genomic_DNA"/>
</dbReference>
<gene>
    <name evidence="2" type="ORF">MSPICULIGERA_LOCUS14585</name>
</gene>